<dbReference type="EMBL" id="CAJJDN010000041">
    <property type="protein sequence ID" value="CAD8081281.1"/>
    <property type="molecule type" value="Genomic_DNA"/>
</dbReference>
<evidence type="ECO:0000313" key="2">
    <source>
        <dbReference type="Proteomes" id="UP000692954"/>
    </source>
</evidence>
<sequence>MHYRSQNEYFKFFDLKTQLSPRQQQIHTLPSTNRKIQNYSLTNRSQQKDKKVIYEIEGNSKIDRQTYNHFLNYKNRRPTRNLQKNTLFQHGILKQSSKPLERLHSQSYRQNQSQNKNQSQRDILLNTKFFLSPRHLHKKIKQETFHQNILNEKPIDIPTKEKILYLQNSQTDIMPLLNHNICQNPKLGIKNKYKIISYAKKDDPQFIQYKKDNENIDDDNSEWNLVLFRSKKEL</sequence>
<comment type="caution">
    <text evidence="1">The sequence shown here is derived from an EMBL/GenBank/DDBJ whole genome shotgun (WGS) entry which is preliminary data.</text>
</comment>
<dbReference type="Proteomes" id="UP000692954">
    <property type="component" value="Unassembled WGS sequence"/>
</dbReference>
<proteinExistence type="predicted"/>
<dbReference type="AlphaFoldDB" id="A0A8S1MSW6"/>
<reference evidence="1" key="1">
    <citation type="submission" date="2021-01" db="EMBL/GenBank/DDBJ databases">
        <authorList>
            <consortium name="Genoscope - CEA"/>
            <person name="William W."/>
        </authorList>
    </citation>
    <scope>NUCLEOTIDE SEQUENCE</scope>
</reference>
<organism evidence="1 2">
    <name type="scientific">Paramecium sonneborni</name>
    <dbReference type="NCBI Taxonomy" id="65129"/>
    <lineage>
        <taxon>Eukaryota</taxon>
        <taxon>Sar</taxon>
        <taxon>Alveolata</taxon>
        <taxon>Ciliophora</taxon>
        <taxon>Intramacronucleata</taxon>
        <taxon>Oligohymenophorea</taxon>
        <taxon>Peniculida</taxon>
        <taxon>Parameciidae</taxon>
        <taxon>Paramecium</taxon>
    </lineage>
</organism>
<protein>
    <submittedName>
        <fullName evidence="1">Uncharacterized protein</fullName>
    </submittedName>
</protein>
<keyword evidence="2" id="KW-1185">Reference proteome</keyword>
<evidence type="ECO:0000313" key="1">
    <source>
        <dbReference type="EMBL" id="CAD8081281.1"/>
    </source>
</evidence>
<name>A0A8S1MSW6_9CILI</name>
<gene>
    <name evidence="1" type="ORF">PSON_ATCC_30995.1.T0410324</name>
</gene>
<dbReference type="OrthoDB" id="288176at2759"/>
<accession>A0A8S1MSW6</accession>